<comment type="caution">
    <text evidence="1">The sequence shown here is derived from an EMBL/GenBank/DDBJ whole genome shotgun (WGS) entry which is preliminary data.</text>
</comment>
<evidence type="ECO:0000313" key="2">
    <source>
        <dbReference type="Proteomes" id="UP000306319"/>
    </source>
</evidence>
<accession>A0AC61RH21</accession>
<dbReference type="EMBL" id="SRYB01000051">
    <property type="protein sequence ID" value="TGY75811.1"/>
    <property type="molecule type" value="Genomic_DNA"/>
</dbReference>
<proteinExistence type="predicted"/>
<gene>
    <name evidence="1" type="ORF">E5331_19440</name>
</gene>
<dbReference type="Proteomes" id="UP000306319">
    <property type="component" value="Unassembled WGS sequence"/>
</dbReference>
<keyword evidence="2" id="KW-1185">Reference proteome</keyword>
<sequence length="500" mass="56953">MTDEGFHSSSKDGYFSIVLIWLVTYINLCMTKFRINSIIFISAIAVIFGCNLFYLVKLYGSIRKDVEREVMTAMADADIDDLMFRAGRAQGLTSNVQMQEDSTTHTPPKKAEATTYRDDNGQLISVRTEVDGSVVEEVAMLSENRTYSNQMVDAMSRQFHVIMDKYIPYDMEVMDSVLSNQLANRFIYPDFLCVEVVNRNDSVIYRNENFKGESGLDSFRININPNDGIYYKAYMTPLTRHILSQMLGVIITVFLLMVAFAAAFLYLFHTVSKLRTIEEMKDDFVSNMTHELKTPIAIAYSANDALLNYDITNDPDKRTAYLSIALKQLKRLGELVENILAMSMERRKTMTLKPEKIKLPELIGDIAEAQRMRGEKDIDIEIDTTDDIEVTADKYHLTNVINNLIDNAIKYSGESVSIRISIDTESIGITDNGIGIPSKNLPFIFDKFYRVPHGNRQDIRGYGIGLYYVRHILDKMGWDISVKSQEGLGSTFTIKFCNHE</sequence>
<protein>
    <submittedName>
        <fullName evidence="1">HAMP domain-containing histidine kinase</fullName>
    </submittedName>
</protein>
<evidence type="ECO:0000313" key="1">
    <source>
        <dbReference type="EMBL" id="TGY75811.1"/>
    </source>
</evidence>
<reference evidence="1" key="1">
    <citation type="submission" date="2019-04" db="EMBL/GenBank/DDBJ databases">
        <title>Microbes associate with the intestines of laboratory mice.</title>
        <authorList>
            <person name="Navarre W."/>
            <person name="Wong E."/>
            <person name="Huang K."/>
            <person name="Tropini C."/>
            <person name="Ng K."/>
            <person name="Yu B."/>
        </authorList>
    </citation>
    <scope>NUCLEOTIDE SEQUENCE</scope>
    <source>
        <strain evidence="1">NM04_E33</strain>
    </source>
</reference>
<keyword evidence="1" id="KW-0808">Transferase</keyword>
<organism evidence="1 2">
    <name type="scientific">Lepagella muris</name>
    <dbReference type="NCBI Taxonomy" id="3032870"/>
    <lineage>
        <taxon>Bacteria</taxon>
        <taxon>Pseudomonadati</taxon>
        <taxon>Bacteroidota</taxon>
        <taxon>Bacteroidia</taxon>
        <taxon>Bacteroidales</taxon>
        <taxon>Muribaculaceae</taxon>
        <taxon>Lepagella</taxon>
    </lineage>
</organism>
<keyword evidence="1" id="KW-0418">Kinase</keyword>
<name>A0AC61RH21_9BACT</name>